<dbReference type="EMBL" id="BQNB010017753">
    <property type="protein sequence ID" value="GJT66842.1"/>
    <property type="molecule type" value="Genomic_DNA"/>
</dbReference>
<reference evidence="8" key="2">
    <citation type="submission" date="2022-01" db="EMBL/GenBank/DDBJ databases">
        <authorList>
            <person name="Yamashiro T."/>
            <person name="Shiraishi A."/>
            <person name="Satake H."/>
            <person name="Nakayama K."/>
        </authorList>
    </citation>
    <scope>NUCLEOTIDE SEQUENCE</scope>
</reference>
<keyword evidence="5" id="KW-0472">Membrane</keyword>
<evidence type="ECO:0000256" key="4">
    <source>
        <dbReference type="ARBA" id="ARBA00022989"/>
    </source>
</evidence>
<evidence type="ECO:0000256" key="6">
    <source>
        <dbReference type="ARBA" id="ARBA00037847"/>
    </source>
</evidence>
<evidence type="ECO:0000256" key="2">
    <source>
        <dbReference type="ARBA" id="ARBA00022692"/>
    </source>
</evidence>
<reference evidence="8" key="1">
    <citation type="journal article" date="2022" name="Int. J. Mol. Sci.">
        <title>Draft Genome of Tanacetum Coccineum: Genomic Comparison of Closely Related Tanacetum-Family Plants.</title>
        <authorList>
            <person name="Yamashiro T."/>
            <person name="Shiraishi A."/>
            <person name="Nakayama K."/>
            <person name="Satake H."/>
        </authorList>
    </citation>
    <scope>NUCLEOTIDE SEQUENCE</scope>
</reference>
<evidence type="ECO:0000313" key="9">
    <source>
        <dbReference type="Proteomes" id="UP001151760"/>
    </source>
</evidence>
<keyword evidence="4" id="KW-1133">Transmembrane helix</keyword>
<protein>
    <submittedName>
        <fullName evidence="8">Inactive receptor-like serine/threonine-protein kinase</fullName>
    </submittedName>
</protein>
<feature type="domain" description="Serine-threonine/tyrosine-protein kinase catalytic" evidence="7">
    <location>
        <begin position="278"/>
        <end position="332"/>
    </location>
</feature>
<sequence>MFISHQKGIHEDRLVELEYIGNRGATVGVVKEKRINFSGRDVRGYMHRRLVSCLAAKAFKNKRFTHAVNQRTLDNLITELLLWLLDERVPMMDDGSQLLKAQNVLMLKILVSLAPKFTVLTFSSNTGQRRAYIVICSTVCSPSVHKNLKLANILLDSELNPHLSDYGLASLGLDDNGYIAPEVSMFVKQLETRSNAFEPTYLYTMEKVLINCRNNKKLLSYVRAFDRHSNMVERCELRKYLMLSSCKTSKIYNKGYAESFGLYLATSTDQSKIGLKLETKFRKKIEILLEANHENFVNLIGYCEEQNPFTRMMVFEYASNGTLFEHLHTIESCATQIEILLEANHENFVNLIGYCEEQNPFTRMMVFEYASNGTLFEHLHSIESCDKDMQGSQDHSGRIDEERNGESMLWPEVAGKERYFELDPDTSRRVCNDRLLVRF</sequence>
<dbReference type="Pfam" id="PF07714">
    <property type="entry name" value="PK_Tyr_Ser-Thr"/>
    <property type="match status" value="1"/>
</dbReference>
<dbReference type="Gene3D" id="2.30.30.100">
    <property type="match status" value="1"/>
</dbReference>
<dbReference type="Gene3D" id="1.10.510.10">
    <property type="entry name" value="Transferase(Phosphotransferase) domain 1"/>
    <property type="match status" value="3"/>
</dbReference>
<keyword evidence="3" id="KW-0732">Signal</keyword>
<dbReference type="InterPro" id="IPR011009">
    <property type="entry name" value="Kinase-like_dom_sf"/>
</dbReference>
<proteinExistence type="predicted"/>
<evidence type="ECO:0000313" key="8">
    <source>
        <dbReference type="EMBL" id="GJT66842.1"/>
    </source>
</evidence>
<comment type="caution">
    <text evidence="8">The sequence shown here is derived from an EMBL/GenBank/DDBJ whole genome shotgun (WGS) entry which is preliminary data.</text>
</comment>
<accession>A0ABQ5FU12</accession>
<evidence type="ECO:0000259" key="7">
    <source>
        <dbReference type="Pfam" id="PF07714"/>
    </source>
</evidence>
<dbReference type="PANTHER" id="PTHR46084:SF14">
    <property type="entry name" value="PROTEIN KINASE DOMAIN-CONTAINING PROTEIN"/>
    <property type="match status" value="1"/>
</dbReference>
<name>A0ABQ5FU12_9ASTR</name>
<comment type="subcellular location">
    <subcellularLocation>
        <location evidence="6">Endomembrane system</location>
        <topology evidence="6">Single-pass membrane protein</topology>
    </subcellularLocation>
    <subcellularLocation>
        <location evidence="1">Membrane</location>
        <topology evidence="1">Single-pass type I membrane protein</topology>
    </subcellularLocation>
</comment>
<evidence type="ECO:0000256" key="1">
    <source>
        <dbReference type="ARBA" id="ARBA00004479"/>
    </source>
</evidence>
<dbReference type="InterPro" id="IPR001245">
    <property type="entry name" value="Ser-Thr/Tyr_kinase_cat_dom"/>
</dbReference>
<dbReference type="Proteomes" id="UP001151760">
    <property type="component" value="Unassembled WGS sequence"/>
</dbReference>
<evidence type="ECO:0000256" key="5">
    <source>
        <dbReference type="ARBA" id="ARBA00023136"/>
    </source>
</evidence>
<dbReference type="PANTHER" id="PTHR46084">
    <property type="entry name" value="PROTEIN MALE DISCOVERER 2"/>
    <property type="match status" value="1"/>
</dbReference>
<organism evidence="8 9">
    <name type="scientific">Tanacetum coccineum</name>
    <dbReference type="NCBI Taxonomy" id="301880"/>
    <lineage>
        <taxon>Eukaryota</taxon>
        <taxon>Viridiplantae</taxon>
        <taxon>Streptophyta</taxon>
        <taxon>Embryophyta</taxon>
        <taxon>Tracheophyta</taxon>
        <taxon>Spermatophyta</taxon>
        <taxon>Magnoliopsida</taxon>
        <taxon>eudicotyledons</taxon>
        <taxon>Gunneridae</taxon>
        <taxon>Pentapetalae</taxon>
        <taxon>asterids</taxon>
        <taxon>campanulids</taxon>
        <taxon>Asterales</taxon>
        <taxon>Asteraceae</taxon>
        <taxon>Asteroideae</taxon>
        <taxon>Anthemideae</taxon>
        <taxon>Anthemidinae</taxon>
        <taxon>Tanacetum</taxon>
    </lineage>
</organism>
<gene>
    <name evidence="8" type="ORF">Tco_1018322</name>
</gene>
<keyword evidence="2" id="KW-0812">Transmembrane</keyword>
<keyword evidence="9" id="KW-1185">Reference proteome</keyword>
<evidence type="ECO:0000256" key="3">
    <source>
        <dbReference type="ARBA" id="ARBA00022729"/>
    </source>
</evidence>
<dbReference type="SUPFAM" id="SSF56112">
    <property type="entry name" value="Protein kinase-like (PK-like)"/>
    <property type="match status" value="3"/>
</dbReference>